<keyword evidence="9" id="KW-0460">Magnesium</keyword>
<dbReference type="InterPro" id="IPR027417">
    <property type="entry name" value="P-loop_NTPase"/>
</dbReference>
<protein>
    <recommendedName>
        <fullName evidence="3">tRNA threonylcarbamoyladenosine biosynthesis protein TsaE</fullName>
    </recommendedName>
    <alternativeName>
        <fullName evidence="10">t(6)A37 threonylcarbamoyladenosine biosynthesis protein TsaE</fullName>
    </alternativeName>
</protein>
<sequence length="159" mass="17900">MKQQAVFITKGQDETRQLGTIFARHAYDGLYLALAGDLGAGKTQLAKGVAQGLGIAGEVTSPTFTILHEYDTEPLAFHHFDLYRLESAAELSNIGFEEFGREGVTLVEWADKFLEELPQYAVQVQMYKKDEMTREIIVRTQDKKAQQWLEEVATDVART</sequence>
<evidence type="ECO:0000256" key="3">
    <source>
        <dbReference type="ARBA" id="ARBA00019010"/>
    </source>
</evidence>
<keyword evidence="7" id="KW-0547">Nucleotide-binding</keyword>
<dbReference type="PANTHER" id="PTHR33540">
    <property type="entry name" value="TRNA THREONYLCARBAMOYLADENOSINE BIOSYNTHESIS PROTEIN TSAE"/>
    <property type="match status" value="1"/>
</dbReference>
<comment type="subcellular location">
    <subcellularLocation>
        <location evidence="1">Cytoplasm</location>
    </subcellularLocation>
</comment>
<dbReference type="GO" id="GO:0002949">
    <property type="term" value="P:tRNA threonylcarbamoyladenosine modification"/>
    <property type="evidence" value="ECO:0007669"/>
    <property type="project" value="InterPro"/>
</dbReference>
<dbReference type="RefSeq" id="WP_159821795.1">
    <property type="nucleotide sequence ID" value="NZ_CABWNB010000001.1"/>
</dbReference>
<dbReference type="NCBIfam" id="TIGR00150">
    <property type="entry name" value="T6A_YjeE"/>
    <property type="match status" value="1"/>
</dbReference>
<evidence type="ECO:0000313" key="11">
    <source>
        <dbReference type="EMBL" id="MBB6477306.1"/>
    </source>
</evidence>
<evidence type="ECO:0000256" key="5">
    <source>
        <dbReference type="ARBA" id="ARBA00022694"/>
    </source>
</evidence>
<dbReference type="GO" id="GO:0005737">
    <property type="term" value="C:cytoplasm"/>
    <property type="evidence" value="ECO:0007669"/>
    <property type="project" value="UniProtKB-SubCell"/>
</dbReference>
<keyword evidence="8" id="KW-0067">ATP-binding</keyword>
<keyword evidence="6" id="KW-0479">Metal-binding</keyword>
<keyword evidence="12" id="KW-1185">Reference proteome</keyword>
<evidence type="ECO:0000256" key="7">
    <source>
        <dbReference type="ARBA" id="ARBA00022741"/>
    </source>
</evidence>
<comment type="caution">
    <text evidence="11">The sequence shown here is derived from an EMBL/GenBank/DDBJ whole genome shotgun (WGS) entry which is preliminary data.</text>
</comment>
<dbReference type="Pfam" id="PF02367">
    <property type="entry name" value="TsaE"/>
    <property type="match status" value="1"/>
</dbReference>
<keyword evidence="4" id="KW-0963">Cytoplasm</keyword>
<keyword evidence="5" id="KW-0819">tRNA processing</keyword>
<dbReference type="AlphaFoldDB" id="A0A841R0I4"/>
<evidence type="ECO:0000256" key="2">
    <source>
        <dbReference type="ARBA" id="ARBA00007599"/>
    </source>
</evidence>
<reference evidence="11 12" key="1">
    <citation type="submission" date="2020-08" db="EMBL/GenBank/DDBJ databases">
        <title>Genomic Encyclopedia of Type Strains, Phase IV (KMG-IV): sequencing the most valuable type-strain genomes for metagenomic binning, comparative biology and taxonomic classification.</title>
        <authorList>
            <person name="Goeker M."/>
        </authorList>
    </citation>
    <scope>NUCLEOTIDE SEQUENCE [LARGE SCALE GENOMIC DNA]</scope>
    <source>
        <strain evidence="11 12">DSM 21255</strain>
    </source>
</reference>
<evidence type="ECO:0000256" key="8">
    <source>
        <dbReference type="ARBA" id="ARBA00022840"/>
    </source>
</evidence>
<dbReference type="EMBL" id="JACHHI010000001">
    <property type="protein sequence ID" value="MBB6477306.1"/>
    <property type="molecule type" value="Genomic_DNA"/>
</dbReference>
<comment type="similarity">
    <text evidence="2">Belongs to the TsaE family.</text>
</comment>
<dbReference type="PANTHER" id="PTHR33540:SF2">
    <property type="entry name" value="TRNA THREONYLCARBAMOYLADENOSINE BIOSYNTHESIS PROTEIN TSAE"/>
    <property type="match status" value="1"/>
</dbReference>
<proteinExistence type="inferred from homology"/>
<dbReference type="GeneID" id="93485618"/>
<dbReference type="Proteomes" id="UP000591941">
    <property type="component" value="Unassembled WGS sequence"/>
</dbReference>
<evidence type="ECO:0000256" key="10">
    <source>
        <dbReference type="ARBA" id="ARBA00032441"/>
    </source>
</evidence>
<name>A0A841R0I4_9FIRM</name>
<organism evidence="11 12">
    <name type="scientific">Negativicoccus succinicivorans</name>
    <dbReference type="NCBI Taxonomy" id="620903"/>
    <lineage>
        <taxon>Bacteria</taxon>
        <taxon>Bacillati</taxon>
        <taxon>Bacillota</taxon>
        <taxon>Negativicutes</taxon>
        <taxon>Veillonellales</taxon>
        <taxon>Veillonellaceae</taxon>
        <taxon>Negativicoccus</taxon>
    </lineage>
</organism>
<dbReference type="GO" id="GO:0046872">
    <property type="term" value="F:metal ion binding"/>
    <property type="evidence" value="ECO:0007669"/>
    <property type="project" value="UniProtKB-KW"/>
</dbReference>
<accession>A0A841R0I4</accession>
<gene>
    <name evidence="11" type="ORF">HNR45_000328</name>
</gene>
<evidence type="ECO:0000256" key="4">
    <source>
        <dbReference type="ARBA" id="ARBA00022490"/>
    </source>
</evidence>
<dbReference type="Gene3D" id="3.40.50.300">
    <property type="entry name" value="P-loop containing nucleotide triphosphate hydrolases"/>
    <property type="match status" value="1"/>
</dbReference>
<dbReference type="SUPFAM" id="SSF52540">
    <property type="entry name" value="P-loop containing nucleoside triphosphate hydrolases"/>
    <property type="match status" value="1"/>
</dbReference>
<evidence type="ECO:0000256" key="6">
    <source>
        <dbReference type="ARBA" id="ARBA00022723"/>
    </source>
</evidence>
<dbReference type="GO" id="GO:0005524">
    <property type="term" value="F:ATP binding"/>
    <property type="evidence" value="ECO:0007669"/>
    <property type="project" value="UniProtKB-KW"/>
</dbReference>
<evidence type="ECO:0000256" key="9">
    <source>
        <dbReference type="ARBA" id="ARBA00022842"/>
    </source>
</evidence>
<dbReference type="InterPro" id="IPR003442">
    <property type="entry name" value="T6A_TsaE"/>
</dbReference>
<dbReference type="OrthoDB" id="9815896at2"/>
<evidence type="ECO:0000256" key="1">
    <source>
        <dbReference type="ARBA" id="ARBA00004496"/>
    </source>
</evidence>
<evidence type="ECO:0000313" key="12">
    <source>
        <dbReference type="Proteomes" id="UP000591941"/>
    </source>
</evidence>